<keyword evidence="1" id="KW-0472">Membrane</keyword>
<sequence>MVADQTTARRNQVLTLCNSPSNCHFSLKSGQNIPLIFGVTLFQTMVCIYLPTMVPQPWLVTNRISQPLRAKQPLSFYIDERQITDRTSTMNANIFCFSFYGFLLLSPQV</sequence>
<dbReference type="AlphaFoldDB" id="A0A3N4J1G1"/>
<evidence type="ECO:0000313" key="2">
    <source>
        <dbReference type="EMBL" id="RPA90290.1"/>
    </source>
</evidence>
<feature type="transmembrane region" description="Helical" evidence="1">
    <location>
        <begin position="35"/>
        <end position="54"/>
    </location>
</feature>
<gene>
    <name evidence="2" type="ORF">L873DRAFT_467188</name>
</gene>
<keyword evidence="3" id="KW-1185">Reference proteome</keyword>
<evidence type="ECO:0000256" key="1">
    <source>
        <dbReference type="SAM" id="Phobius"/>
    </source>
</evidence>
<proteinExistence type="predicted"/>
<evidence type="ECO:0000313" key="3">
    <source>
        <dbReference type="Proteomes" id="UP000276215"/>
    </source>
</evidence>
<name>A0A3N4J1G1_9PEZI</name>
<reference evidence="2 3" key="1">
    <citation type="journal article" date="2018" name="Nat. Ecol. Evol.">
        <title>Pezizomycetes genomes reveal the molecular basis of ectomycorrhizal truffle lifestyle.</title>
        <authorList>
            <person name="Murat C."/>
            <person name="Payen T."/>
            <person name="Noel B."/>
            <person name="Kuo A."/>
            <person name="Morin E."/>
            <person name="Chen J."/>
            <person name="Kohler A."/>
            <person name="Krizsan K."/>
            <person name="Balestrini R."/>
            <person name="Da Silva C."/>
            <person name="Montanini B."/>
            <person name="Hainaut M."/>
            <person name="Levati E."/>
            <person name="Barry K.W."/>
            <person name="Belfiori B."/>
            <person name="Cichocki N."/>
            <person name="Clum A."/>
            <person name="Dockter R.B."/>
            <person name="Fauchery L."/>
            <person name="Guy J."/>
            <person name="Iotti M."/>
            <person name="Le Tacon F."/>
            <person name="Lindquist E.A."/>
            <person name="Lipzen A."/>
            <person name="Malagnac F."/>
            <person name="Mello A."/>
            <person name="Molinier V."/>
            <person name="Miyauchi S."/>
            <person name="Poulain J."/>
            <person name="Riccioni C."/>
            <person name="Rubini A."/>
            <person name="Sitrit Y."/>
            <person name="Splivallo R."/>
            <person name="Traeger S."/>
            <person name="Wang M."/>
            <person name="Zifcakova L."/>
            <person name="Wipf D."/>
            <person name="Zambonelli A."/>
            <person name="Paolocci F."/>
            <person name="Nowrousian M."/>
            <person name="Ottonello S."/>
            <person name="Baldrian P."/>
            <person name="Spatafora J.W."/>
            <person name="Henrissat B."/>
            <person name="Nagy L.G."/>
            <person name="Aury J.M."/>
            <person name="Wincker P."/>
            <person name="Grigoriev I.V."/>
            <person name="Bonfante P."/>
            <person name="Martin F.M."/>
        </authorList>
    </citation>
    <scope>NUCLEOTIDE SEQUENCE [LARGE SCALE GENOMIC DNA]</scope>
    <source>
        <strain evidence="2 3">120613-1</strain>
    </source>
</reference>
<keyword evidence="1" id="KW-1133">Transmembrane helix</keyword>
<dbReference type="Proteomes" id="UP000276215">
    <property type="component" value="Unassembled WGS sequence"/>
</dbReference>
<organism evidence="2 3">
    <name type="scientific">Choiromyces venosus 120613-1</name>
    <dbReference type="NCBI Taxonomy" id="1336337"/>
    <lineage>
        <taxon>Eukaryota</taxon>
        <taxon>Fungi</taxon>
        <taxon>Dikarya</taxon>
        <taxon>Ascomycota</taxon>
        <taxon>Pezizomycotina</taxon>
        <taxon>Pezizomycetes</taxon>
        <taxon>Pezizales</taxon>
        <taxon>Tuberaceae</taxon>
        <taxon>Choiromyces</taxon>
    </lineage>
</organism>
<keyword evidence="1" id="KW-0812">Transmembrane</keyword>
<dbReference type="EMBL" id="ML120531">
    <property type="protein sequence ID" value="RPA90290.1"/>
    <property type="molecule type" value="Genomic_DNA"/>
</dbReference>
<accession>A0A3N4J1G1</accession>
<protein>
    <submittedName>
        <fullName evidence="2">Uncharacterized protein</fullName>
    </submittedName>
</protein>